<name>A0ABS0AIM3_9GAMM</name>
<dbReference type="InterPro" id="IPR000182">
    <property type="entry name" value="GNAT_dom"/>
</dbReference>
<dbReference type="EMBL" id="ARXR01000026">
    <property type="protein sequence ID" value="MBF5053969.1"/>
    <property type="molecule type" value="Genomic_DNA"/>
</dbReference>
<feature type="domain" description="N-acetyltransferase" evidence="1">
    <location>
        <begin position="5"/>
        <end position="158"/>
    </location>
</feature>
<evidence type="ECO:0000313" key="2">
    <source>
        <dbReference type="EMBL" id="MBF5053969.1"/>
    </source>
</evidence>
<dbReference type="SUPFAM" id="SSF55729">
    <property type="entry name" value="Acyl-CoA N-acyltransferases (Nat)"/>
    <property type="match status" value="1"/>
</dbReference>
<comment type="caution">
    <text evidence="2">The sequence shown here is derived from an EMBL/GenBank/DDBJ whole genome shotgun (WGS) entry which is preliminary data.</text>
</comment>
<dbReference type="CDD" id="cd04301">
    <property type="entry name" value="NAT_SF"/>
    <property type="match status" value="1"/>
</dbReference>
<evidence type="ECO:0000259" key="1">
    <source>
        <dbReference type="PROSITE" id="PS51186"/>
    </source>
</evidence>
<protein>
    <submittedName>
        <fullName evidence="2">Acetyltransferase</fullName>
    </submittedName>
</protein>
<reference evidence="2 3" key="1">
    <citation type="submission" date="2012-09" db="EMBL/GenBank/DDBJ databases">
        <title>Genome Sequence of alkane-degrading Bacterium Alcanivorax venustensis ISO4.</title>
        <authorList>
            <person name="Lai Q."/>
            <person name="Shao Z."/>
        </authorList>
    </citation>
    <scope>NUCLEOTIDE SEQUENCE [LARGE SCALE GENOMIC DNA]</scope>
    <source>
        <strain evidence="2 3">ISO4</strain>
    </source>
</reference>
<dbReference type="Gene3D" id="3.40.630.30">
    <property type="match status" value="1"/>
</dbReference>
<proteinExistence type="predicted"/>
<keyword evidence="3" id="KW-1185">Reference proteome</keyword>
<dbReference type="InterPro" id="IPR016181">
    <property type="entry name" value="Acyl_CoA_acyltransferase"/>
</dbReference>
<dbReference type="PANTHER" id="PTHR43617">
    <property type="entry name" value="L-AMINO ACID N-ACETYLTRANSFERASE"/>
    <property type="match status" value="1"/>
</dbReference>
<dbReference type="InterPro" id="IPR050276">
    <property type="entry name" value="MshD_Acetyltransferase"/>
</dbReference>
<organism evidence="2 3">
    <name type="scientific">Alloalcanivorax venustensis ISO4</name>
    <dbReference type="NCBI Taxonomy" id="1177184"/>
    <lineage>
        <taxon>Bacteria</taxon>
        <taxon>Pseudomonadati</taxon>
        <taxon>Pseudomonadota</taxon>
        <taxon>Gammaproteobacteria</taxon>
        <taxon>Oceanospirillales</taxon>
        <taxon>Alcanivoracaceae</taxon>
        <taxon>Alloalcanivorax</taxon>
    </lineage>
</organism>
<dbReference type="RefSeq" id="WP_194856523.1">
    <property type="nucleotide sequence ID" value="NZ_ARXR01000026.1"/>
</dbReference>
<gene>
    <name evidence="2" type="ORF">ISO4_02571</name>
</gene>
<dbReference type="Gene3D" id="3.90.70.10">
    <property type="entry name" value="Cysteine proteinases"/>
    <property type="match status" value="1"/>
</dbReference>
<dbReference type="InterPro" id="IPR021770">
    <property type="entry name" value="DUF3335"/>
</dbReference>
<dbReference type="Pfam" id="PF00583">
    <property type="entry name" value="Acetyltransf_1"/>
    <property type="match status" value="1"/>
</dbReference>
<dbReference type="PROSITE" id="PS51186">
    <property type="entry name" value="GNAT"/>
    <property type="match status" value="1"/>
</dbReference>
<evidence type="ECO:0000313" key="3">
    <source>
        <dbReference type="Proteomes" id="UP000644441"/>
    </source>
</evidence>
<dbReference type="Proteomes" id="UP000644441">
    <property type="component" value="Unassembled WGS sequence"/>
</dbReference>
<accession>A0ABS0AIM3</accession>
<dbReference type="PANTHER" id="PTHR43617:SF33">
    <property type="entry name" value="SPORE COAT POLYSACCHARIDE BIOSYNTHESIS PROTEIN SPSD"/>
    <property type="match status" value="1"/>
</dbReference>
<sequence length="376" mass="42688">MTAAFSFRPARPEDLDALVDLEQRCFDGDRLSRRSFRHWIRQAHSGLIVAHGLSDEAGAEGALAGYALVILQRGTRMARLYSIAADPACRGKGLGEQLMNAAERYAHREKRLYLRLEVRRDNPAAIRLYERLGYKLFAETPDYYEDHQDALRFQKRLHYKPENPARLDIPWVRQTTEFTCGPACLLMARHALDGHAPADTDELLIWREATTIFMTAGHGGCHPLGLALAARRRGLSATVYCNQSGPLFLDSVRDENKKRVIETVHRHFEDEAKQQAVPVHYQELTAERLDQALQDGEVAIVLISTWRLDGRKAPHWVVVSGADRECFYIHDPDPADDQVPLDCQHVPISRDRFEQMTRYGQSRLRTAVIVGKGDLT</sequence>
<dbReference type="Pfam" id="PF11814">
    <property type="entry name" value="DUF3335"/>
    <property type="match status" value="1"/>
</dbReference>